<sequence length="187" mass="21467">MQIAGLESLHEELFLNGTIETRQIREAGMKHIEESGIPYTFFYCSFFADFFTRFIENNQVYLFGELHYKVYFTNSHQLAQHIYHAINNANALNQKYPVQGSEGITFYDAAKRFFAAFDPKVSVEKLPISTIDELGLDSNEAGFLKRIWEVCEGLDERFVSSETYQHLGKPETDLGTFASTLESNQYA</sequence>
<dbReference type="Gene3D" id="3.40.50.720">
    <property type="entry name" value="NAD(P)-binding Rossmann-like Domain"/>
    <property type="match status" value="1"/>
</dbReference>
<evidence type="ECO:0000313" key="1">
    <source>
        <dbReference type="EMBL" id="GAM76002.1"/>
    </source>
</evidence>
<dbReference type="EMBL" id="BBSC01000005">
    <property type="protein sequence ID" value="GAM76002.1"/>
    <property type="molecule type" value="Genomic_DNA"/>
</dbReference>
<dbReference type="Proteomes" id="UP000031666">
    <property type="component" value="Unassembled WGS sequence"/>
</dbReference>
<organism evidence="1 2">
    <name type="scientific">Vibrio ishigakensis</name>
    <dbReference type="NCBI Taxonomy" id="1481914"/>
    <lineage>
        <taxon>Bacteria</taxon>
        <taxon>Pseudomonadati</taxon>
        <taxon>Pseudomonadota</taxon>
        <taxon>Gammaproteobacteria</taxon>
        <taxon>Vibrionales</taxon>
        <taxon>Vibrionaceae</taxon>
        <taxon>Vibrio</taxon>
    </lineage>
</organism>
<reference evidence="1 2" key="1">
    <citation type="submission" date="2015-01" db="EMBL/GenBank/DDBJ databases">
        <title>Vibrio sp. C94 JCM 19241 whole genome shotgun sequence.</title>
        <authorList>
            <person name="Sawabe T."/>
            <person name="Meirelles P."/>
            <person name="Feng G."/>
            <person name="Sayaka M."/>
            <person name="Hattori M."/>
            <person name="Ohkuma M."/>
        </authorList>
    </citation>
    <scope>NUCLEOTIDE SEQUENCE [LARGE SCALE GENOMIC DNA]</scope>
    <source>
        <strain evidence="2">JCM 19241</strain>
    </source>
</reference>
<gene>
    <name evidence="1" type="ORF">JCM19241_300</name>
</gene>
<accession>A0A0B8QG24</accession>
<evidence type="ECO:0000313" key="2">
    <source>
        <dbReference type="Proteomes" id="UP000031666"/>
    </source>
</evidence>
<dbReference type="SUPFAM" id="SSF51735">
    <property type="entry name" value="NAD(P)-binding Rossmann-fold domains"/>
    <property type="match status" value="1"/>
</dbReference>
<comment type="caution">
    <text evidence="1">The sequence shown here is derived from an EMBL/GenBank/DDBJ whole genome shotgun (WGS) entry which is preliminary data.</text>
</comment>
<protein>
    <submittedName>
        <fullName evidence="1">Uncharacterized protein</fullName>
    </submittedName>
</protein>
<dbReference type="STRING" id="1481914.JCM19241_300"/>
<proteinExistence type="predicted"/>
<dbReference type="InterPro" id="IPR036291">
    <property type="entry name" value="NAD(P)-bd_dom_sf"/>
</dbReference>
<name>A0A0B8QG24_9VIBR</name>
<dbReference type="AlphaFoldDB" id="A0A0B8QG24"/>
<reference evidence="1 2" key="2">
    <citation type="submission" date="2015-01" db="EMBL/GenBank/DDBJ databases">
        <authorList>
            <consortium name="NBRP consortium"/>
            <person name="Sawabe T."/>
            <person name="Meirelles P."/>
            <person name="Feng G."/>
            <person name="Sayaka M."/>
            <person name="Hattori M."/>
            <person name="Ohkuma M."/>
        </authorList>
    </citation>
    <scope>NUCLEOTIDE SEQUENCE [LARGE SCALE GENOMIC DNA]</scope>
    <source>
        <strain evidence="2">JCM 19241</strain>
    </source>
</reference>